<keyword evidence="2" id="KW-0732">Signal</keyword>
<dbReference type="Pfam" id="PF03401">
    <property type="entry name" value="TctC"/>
    <property type="match status" value="1"/>
</dbReference>
<evidence type="ECO:0000256" key="1">
    <source>
        <dbReference type="ARBA" id="ARBA00006987"/>
    </source>
</evidence>
<evidence type="ECO:0000313" key="4">
    <source>
        <dbReference type="Proteomes" id="UP000559809"/>
    </source>
</evidence>
<dbReference type="InterPro" id="IPR042100">
    <property type="entry name" value="Bug_dom1"/>
</dbReference>
<dbReference type="PANTHER" id="PTHR42928">
    <property type="entry name" value="TRICARBOXYLATE-BINDING PROTEIN"/>
    <property type="match status" value="1"/>
</dbReference>
<protein>
    <submittedName>
        <fullName evidence="3">Tripartite tricarboxylate transporter substrate binding protein</fullName>
    </submittedName>
</protein>
<organism evidence="3 4">
    <name type="scientific">Parapusillimonas granuli</name>
    <dbReference type="NCBI Taxonomy" id="380911"/>
    <lineage>
        <taxon>Bacteria</taxon>
        <taxon>Pseudomonadati</taxon>
        <taxon>Pseudomonadota</taxon>
        <taxon>Betaproteobacteria</taxon>
        <taxon>Burkholderiales</taxon>
        <taxon>Alcaligenaceae</taxon>
        <taxon>Parapusillimonas</taxon>
    </lineage>
</organism>
<keyword evidence="4" id="KW-1185">Reference proteome</keyword>
<dbReference type="Gene3D" id="3.40.190.150">
    <property type="entry name" value="Bordetella uptake gene, domain 1"/>
    <property type="match status" value="1"/>
</dbReference>
<dbReference type="AlphaFoldDB" id="A0A853G037"/>
<dbReference type="Gene3D" id="3.40.190.10">
    <property type="entry name" value="Periplasmic binding protein-like II"/>
    <property type="match status" value="1"/>
</dbReference>
<dbReference type="SUPFAM" id="SSF53850">
    <property type="entry name" value="Periplasmic binding protein-like II"/>
    <property type="match status" value="1"/>
</dbReference>
<accession>A0A853G037</accession>
<dbReference type="PANTHER" id="PTHR42928:SF5">
    <property type="entry name" value="BLR1237 PROTEIN"/>
    <property type="match status" value="1"/>
</dbReference>
<sequence>MLKKLATCAALVGALALPSAGFAADAVRMIVPFSAGGPTDLIARIIAPSLGEKLGKTVVVENKGGAGGTIGAHLVAEAPPDGNTILLSTSSLILSTGTRSNLPYDPRTALKAVYLLGEVQTMLAVSPKLGVNTLGELIGKAKSSPDGLNYGSTGVGGTMHVGAELLRKAADIPLTHVPYRGAAPALVALIAGDVDLVNADVPVLQPYIKEGRIKGLVIYDTTRSALLPDIPTAKEAGMPALQMTNWYGVLVPAKTPDAVRNTLEAALAKVVREPDIADKLAKAGFSNPQGADAFQARLDRDFAQWLPWLKEANIHTD</sequence>
<dbReference type="CDD" id="cd07012">
    <property type="entry name" value="PBP2_Bug_TTT"/>
    <property type="match status" value="1"/>
</dbReference>
<evidence type="ECO:0000256" key="2">
    <source>
        <dbReference type="SAM" id="SignalP"/>
    </source>
</evidence>
<dbReference type="PIRSF" id="PIRSF017082">
    <property type="entry name" value="YflP"/>
    <property type="match status" value="1"/>
</dbReference>
<name>A0A853G037_9BURK</name>
<proteinExistence type="inferred from homology"/>
<dbReference type="RefSeq" id="WP_180154560.1">
    <property type="nucleotide sequence ID" value="NZ_JACCEM010000004.1"/>
</dbReference>
<dbReference type="InterPro" id="IPR005064">
    <property type="entry name" value="BUG"/>
</dbReference>
<reference evidence="3 4" key="1">
    <citation type="submission" date="2020-07" db="EMBL/GenBank/DDBJ databases">
        <title>Taxonomic revisions and descriptions of new bacterial species based on genomic comparisons in the high-G+C-content subgroup of the family Alcaligenaceae.</title>
        <authorList>
            <person name="Szabo A."/>
            <person name="Felfoldi T."/>
        </authorList>
    </citation>
    <scope>NUCLEOTIDE SEQUENCE [LARGE SCALE GENOMIC DNA]</scope>
    <source>
        <strain evidence="3 4">LMG 24012</strain>
    </source>
</reference>
<feature type="chain" id="PRO_5032754169" evidence="2">
    <location>
        <begin position="24"/>
        <end position="317"/>
    </location>
</feature>
<comment type="caution">
    <text evidence="3">The sequence shown here is derived from an EMBL/GenBank/DDBJ whole genome shotgun (WGS) entry which is preliminary data.</text>
</comment>
<dbReference type="Proteomes" id="UP000559809">
    <property type="component" value="Unassembled WGS sequence"/>
</dbReference>
<gene>
    <name evidence="3" type="ORF">H0A72_08010</name>
</gene>
<feature type="signal peptide" evidence="2">
    <location>
        <begin position="1"/>
        <end position="23"/>
    </location>
</feature>
<dbReference type="EMBL" id="JACCEM010000004">
    <property type="protein sequence ID" value="NYT49252.1"/>
    <property type="molecule type" value="Genomic_DNA"/>
</dbReference>
<comment type="similarity">
    <text evidence="1">Belongs to the UPF0065 (bug) family.</text>
</comment>
<evidence type="ECO:0000313" key="3">
    <source>
        <dbReference type="EMBL" id="NYT49252.1"/>
    </source>
</evidence>